<dbReference type="SUPFAM" id="SSF52540">
    <property type="entry name" value="P-loop containing nucleoside triphosphate hydrolases"/>
    <property type="match status" value="1"/>
</dbReference>
<dbReference type="InterPro" id="IPR017871">
    <property type="entry name" value="ABC_transporter-like_CS"/>
</dbReference>
<evidence type="ECO:0000259" key="5">
    <source>
        <dbReference type="PROSITE" id="PS50893"/>
    </source>
</evidence>
<feature type="domain" description="ABC transporter" evidence="5">
    <location>
        <begin position="11"/>
        <end position="235"/>
    </location>
</feature>
<keyword evidence="1" id="KW-0813">Transport</keyword>
<dbReference type="GO" id="GO:0022857">
    <property type="term" value="F:transmembrane transporter activity"/>
    <property type="evidence" value="ECO:0007669"/>
    <property type="project" value="TreeGrafter"/>
</dbReference>
<dbReference type="GO" id="GO:1902495">
    <property type="term" value="C:transmembrane transporter complex"/>
    <property type="evidence" value="ECO:0007669"/>
    <property type="project" value="UniProtKB-ARBA"/>
</dbReference>
<keyword evidence="2" id="KW-0547">Nucleotide-binding</keyword>
<dbReference type="PROSITE" id="PS50893">
    <property type="entry name" value="ABC_TRANSPORTER_2"/>
    <property type="match status" value="1"/>
</dbReference>
<organism evidence="6 7">
    <name type="scientific">Psychrosphaera ytuae</name>
    <dbReference type="NCBI Taxonomy" id="2820710"/>
    <lineage>
        <taxon>Bacteria</taxon>
        <taxon>Pseudomonadati</taxon>
        <taxon>Pseudomonadota</taxon>
        <taxon>Gammaproteobacteria</taxon>
        <taxon>Alteromonadales</taxon>
        <taxon>Pseudoalteromonadaceae</taxon>
        <taxon>Psychrosphaera</taxon>
    </lineage>
</organism>
<dbReference type="GO" id="GO:0005886">
    <property type="term" value="C:plasma membrane"/>
    <property type="evidence" value="ECO:0007669"/>
    <property type="project" value="TreeGrafter"/>
</dbReference>
<name>A0A975D944_9GAMM</name>
<evidence type="ECO:0000256" key="2">
    <source>
        <dbReference type="ARBA" id="ARBA00022741"/>
    </source>
</evidence>
<dbReference type="GO" id="GO:0016887">
    <property type="term" value="F:ATP hydrolysis activity"/>
    <property type="evidence" value="ECO:0007669"/>
    <property type="project" value="InterPro"/>
</dbReference>
<dbReference type="InterPro" id="IPR003439">
    <property type="entry name" value="ABC_transporter-like_ATP-bd"/>
</dbReference>
<keyword evidence="3 6" id="KW-0067">ATP-binding</keyword>
<dbReference type="RefSeq" id="WP_208830298.1">
    <property type="nucleotide sequence ID" value="NZ_CP072110.1"/>
</dbReference>
<dbReference type="InterPro" id="IPR003593">
    <property type="entry name" value="AAA+_ATPase"/>
</dbReference>
<dbReference type="Gene3D" id="3.40.50.300">
    <property type="entry name" value="P-loop containing nucleotide triphosphate hydrolases"/>
    <property type="match status" value="1"/>
</dbReference>
<evidence type="ECO:0000313" key="7">
    <source>
        <dbReference type="Proteomes" id="UP000682739"/>
    </source>
</evidence>
<gene>
    <name evidence="6" type="ORF">J1N51_08370</name>
</gene>
<dbReference type="InterPro" id="IPR027417">
    <property type="entry name" value="P-loop_NTPase"/>
</dbReference>
<sequence>MKNVSTQQAVIELEGISRQFSTQDMTTTAVSDINLTINAGDYVAITGPSGCGKSTLLSILGLMDTPTTGTYWLAGQEVSGLSNNQLAELRNREIGFIFQSFNLIDELSVWENVALPLFYSPSKGVGAKQAALAALDKVEMKHRSNHFPSQLSGGQQQRVAIARALVMNPSILLIDEPTGNLDSHNGDIVMEMLSELNNAGTTLCMVTHDSRYANKAKRRIDLLDGRILGSTHRKIA</sequence>
<keyword evidence="7" id="KW-1185">Reference proteome</keyword>
<dbReference type="GO" id="GO:0005524">
    <property type="term" value="F:ATP binding"/>
    <property type="evidence" value="ECO:0007669"/>
    <property type="project" value="UniProtKB-KW"/>
</dbReference>
<comment type="similarity">
    <text evidence="4">Belongs to the ABC transporter superfamily. Macrolide exporter (TC 3.A.1.122) family.</text>
</comment>
<dbReference type="PROSITE" id="PS00211">
    <property type="entry name" value="ABC_TRANSPORTER_1"/>
    <property type="match status" value="1"/>
</dbReference>
<proteinExistence type="inferred from homology"/>
<evidence type="ECO:0000256" key="4">
    <source>
        <dbReference type="ARBA" id="ARBA00038388"/>
    </source>
</evidence>
<dbReference type="KEGG" id="psym:J1N51_08370"/>
<dbReference type="CDD" id="cd03255">
    <property type="entry name" value="ABC_MJ0796_LolCDE_FtsE"/>
    <property type="match status" value="1"/>
</dbReference>
<dbReference type="AlphaFoldDB" id="A0A975D944"/>
<protein>
    <submittedName>
        <fullName evidence="6">ABC transporter ATP-binding protein</fullName>
    </submittedName>
</protein>
<dbReference type="InterPro" id="IPR017911">
    <property type="entry name" value="MacB-like_ATP-bd"/>
</dbReference>
<dbReference type="SMART" id="SM00382">
    <property type="entry name" value="AAA"/>
    <property type="match status" value="1"/>
</dbReference>
<dbReference type="Proteomes" id="UP000682739">
    <property type="component" value="Chromosome"/>
</dbReference>
<accession>A0A975D944</accession>
<dbReference type="PANTHER" id="PTHR24220">
    <property type="entry name" value="IMPORT ATP-BINDING PROTEIN"/>
    <property type="match status" value="1"/>
</dbReference>
<dbReference type="PANTHER" id="PTHR24220:SF648">
    <property type="entry name" value="ABC TRANSPORTER ATP-BINDING PROTEIN YTRE"/>
    <property type="match status" value="1"/>
</dbReference>
<dbReference type="FunFam" id="3.40.50.300:FF:000032">
    <property type="entry name" value="Export ABC transporter ATP-binding protein"/>
    <property type="match status" value="1"/>
</dbReference>
<dbReference type="EMBL" id="CP072110">
    <property type="protein sequence ID" value="QTH62792.1"/>
    <property type="molecule type" value="Genomic_DNA"/>
</dbReference>
<dbReference type="Pfam" id="PF00005">
    <property type="entry name" value="ABC_tran"/>
    <property type="match status" value="1"/>
</dbReference>
<dbReference type="InterPro" id="IPR015854">
    <property type="entry name" value="ABC_transpr_LolD-like"/>
</dbReference>
<evidence type="ECO:0000256" key="3">
    <source>
        <dbReference type="ARBA" id="ARBA00022840"/>
    </source>
</evidence>
<reference evidence="6" key="1">
    <citation type="submission" date="2021-03" db="EMBL/GenBank/DDBJ databases">
        <title>Description of Psychrosphaera ytuae sp. nov. isolated from deep sea sediment of South China Sea.</title>
        <authorList>
            <person name="Zhang J."/>
            <person name="Xu X.-D."/>
        </authorList>
    </citation>
    <scope>NUCLEOTIDE SEQUENCE</scope>
    <source>
        <strain evidence="6">MTZ26</strain>
    </source>
</reference>
<evidence type="ECO:0000313" key="6">
    <source>
        <dbReference type="EMBL" id="QTH62792.1"/>
    </source>
</evidence>
<evidence type="ECO:0000256" key="1">
    <source>
        <dbReference type="ARBA" id="ARBA00022448"/>
    </source>
</evidence>